<protein>
    <submittedName>
        <fullName evidence="1">Uncharacterized protein</fullName>
    </submittedName>
</protein>
<dbReference type="EMBL" id="MU266785">
    <property type="protein sequence ID" value="KAH7918451.1"/>
    <property type="molecule type" value="Genomic_DNA"/>
</dbReference>
<gene>
    <name evidence="1" type="ORF">BV22DRAFT_1024559</name>
</gene>
<dbReference type="Proteomes" id="UP000790709">
    <property type="component" value="Unassembled WGS sequence"/>
</dbReference>
<name>A0ACB8AZN4_9AGAM</name>
<keyword evidence="2" id="KW-1185">Reference proteome</keyword>
<comment type="caution">
    <text evidence="1">The sequence shown here is derived from an EMBL/GenBank/DDBJ whole genome shotgun (WGS) entry which is preliminary data.</text>
</comment>
<evidence type="ECO:0000313" key="2">
    <source>
        <dbReference type="Proteomes" id="UP000790709"/>
    </source>
</evidence>
<accession>A0ACB8AZN4</accession>
<sequence length="515" mass="59023">MSVNSTAHNILTQFTGRPCDAQGNFLTPGTPPQPLTDKAPDDWAPYRNRTEFETAEFLFTRNQMPARQIDTLIDLWGATLLKHNDAPPFADHRDLYKTIDSTTLGGDVTWESFALRYTGERPEDDVPPWMDETFYVWYRDPHKVVQNMLANPDYAQEIDYRPFREFTTDGSTRQYQDFMPGDWAWDQADIIARDPDTHGSTFVPVILGSDKTTVSVATGNNEYYLVYVSIRNVRNNVHRVHRDALSLIGFLALPKTTKEHASTTEFRKFRRQLFHSSLGKILVNFKVSMTKPEVTHFSDGHYRRVVYGLGPYIADYKEQVLLACIVKNWCTRLVILAYWFSTSWTNLPCLKGAFPHVRTLTTIHFAHTEALFEETTLGILWDKYGIVGDLVPFTNDFPRADIHQLLAPDLLHQLIKGVFKDHLVDWVEKYLKHVHGTGEAQRIMDDIDRRIAAVVPFSGLRRFPQGHGFFIASRTGTRFISDEDPGLLTSLFPHLDPWNIGGFHHEGCKKTSKIS</sequence>
<reference evidence="1" key="1">
    <citation type="journal article" date="2021" name="New Phytol.">
        <title>Evolutionary innovations through gain and loss of genes in the ectomycorrhizal Boletales.</title>
        <authorList>
            <person name="Wu G."/>
            <person name="Miyauchi S."/>
            <person name="Morin E."/>
            <person name="Kuo A."/>
            <person name="Drula E."/>
            <person name="Varga T."/>
            <person name="Kohler A."/>
            <person name="Feng B."/>
            <person name="Cao Y."/>
            <person name="Lipzen A."/>
            <person name="Daum C."/>
            <person name="Hundley H."/>
            <person name="Pangilinan J."/>
            <person name="Johnson J."/>
            <person name="Barry K."/>
            <person name="LaButti K."/>
            <person name="Ng V."/>
            <person name="Ahrendt S."/>
            <person name="Min B."/>
            <person name="Choi I.G."/>
            <person name="Park H."/>
            <person name="Plett J.M."/>
            <person name="Magnuson J."/>
            <person name="Spatafora J.W."/>
            <person name="Nagy L.G."/>
            <person name="Henrissat B."/>
            <person name="Grigoriev I.V."/>
            <person name="Yang Z.L."/>
            <person name="Xu J."/>
            <person name="Martin F.M."/>
        </authorList>
    </citation>
    <scope>NUCLEOTIDE SEQUENCE</scope>
    <source>
        <strain evidence="1">KUC20120723A-06</strain>
    </source>
</reference>
<proteinExistence type="predicted"/>
<organism evidence="1 2">
    <name type="scientific">Leucogyrophana mollusca</name>
    <dbReference type="NCBI Taxonomy" id="85980"/>
    <lineage>
        <taxon>Eukaryota</taxon>
        <taxon>Fungi</taxon>
        <taxon>Dikarya</taxon>
        <taxon>Basidiomycota</taxon>
        <taxon>Agaricomycotina</taxon>
        <taxon>Agaricomycetes</taxon>
        <taxon>Agaricomycetidae</taxon>
        <taxon>Boletales</taxon>
        <taxon>Boletales incertae sedis</taxon>
        <taxon>Leucogyrophana</taxon>
    </lineage>
</organism>
<evidence type="ECO:0000313" key="1">
    <source>
        <dbReference type="EMBL" id="KAH7918451.1"/>
    </source>
</evidence>